<proteinExistence type="predicted"/>
<gene>
    <name evidence="1" type="ORF">ERS852568_01767</name>
</gene>
<sequence length="119" mass="13982">MRTMHVVVEDYNPRWKTEFEKIKEELMMALSHKIIFIEHVGSTAVEGLAAKPIIDIDIVIDDNFKEVKMILESIDYISEGDLGIHGREAFKYYNKEHLMKHHLYVCNKDNEELHRLGII</sequence>
<dbReference type="Pfam" id="PF04229">
    <property type="entry name" value="GrpB"/>
    <property type="match status" value="1"/>
</dbReference>
<protein>
    <submittedName>
        <fullName evidence="1">Protein YqkA</fullName>
    </submittedName>
</protein>
<name>A0A174TJN3_9CLOT</name>
<dbReference type="Gene3D" id="3.30.460.10">
    <property type="entry name" value="Beta Polymerase, domain 2"/>
    <property type="match status" value="1"/>
</dbReference>
<evidence type="ECO:0000313" key="2">
    <source>
        <dbReference type="Proteomes" id="UP000095563"/>
    </source>
</evidence>
<accession>A0A174TJN3</accession>
<evidence type="ECO:0000313" key="1">
    <source>
        <dbReference type="EMBL" id="CUQ07099.1"/>
    </source>
</evidence>
<dbReference type="InterPro" id="IPR043519">
    <property type="entry name" value="NT_sf"/>
</dbReference>
<dbReference type="PANTHER" id="PTHR34822:SF1">
    <property type="entry name" value="GRPB FAMILY PROTEIN"/>
    <property type="match status" value="1"/>
</dbReference>
<dbReference type="InterPro" id="IPR007344">
    <property type="entry name" value="GrpB/CoaE"/>
</dbReference>
<dbReference type="PANTHER" id="PTHR34822">
    <property type="entry name" value="GRPB DOMAIN PROTEIN (AFU_ORTHOLOGUE AFUA_1G01530)"/>
    <property type="match status" value="1"/>
</dbReference>
<dbReference type="EMBL" id="CZBO01000003">
    <property type="protein sequence ID" value="CUQ07099.1"/>
    <property type="molecule type" value="Genomic_DNA"/>
</dbReference>
<dbReference type="AlphaFoldDB" id="A0A174TJN3"/>
<reference evidence="1 2" key="1">
    <citation type="submission" date="2015-09" db="EMBL/GenBank/DDBJ databases">
        <authorList>
            <consortium name="Pathogen Informatics"/>
        </authorList>
    </citation>
    <scope>NUCLEOTIDE SEQUENCE [LARGE SCALE GENOMIC DNA]</scope>
    <source>
        <strain evidence="1 2">2789STDY5834956</strain>
    </source>
</reference>
<dbReference type="SUPFAM" id="SSF81301">
    <property type="entry name" value="Nucleotidyltransferase"/>
    <property type="match status" value="1"/>
</dbReference>
<dbReference type="Proteomes" id="UP000095563">
    <property type="component" value="Unassembled WGS sequence"/>
</dbReference>
<organism evidence="1 2">
    <name type="scientific">Clostridium baratii</name>
    <dbReference type="NCBI Taxonomy" id="1561"/>
    <lineage>
        <taxon>Bacteria</taxon>
        <taxon>Bacillati</taxon>
        <taxon>Bacillota</taxon>
        <taxon>Clostridia</taxon>
        <taxon>Eubacteriales</taxon>
        <taxon>Clostridiaceae</taxon>
        <taxon>Clostridium</taxon>
    </lineage>
</organism>